<name>W2CYL5_9BACT</name>
<evidence type="ECO:0000313" key="3">
    <source>
        <dbReference type="Proteomes" id="UP000018874"/>
    </source>
</evidence>
<keyword evidence="3" id="KW-1185">Reference proteome</keyword>
<organism evidence="2 3">
    <name type="scientific">Tannerella sp. oral taxon BU063 isolate Cell 6/7/9</name>
    <dbReference type="NCBI Taxonomy" id="1411021"/>
    <lineage>
        <taxon>Bacteria</taxon>
        <taxon>Pseudomonadati</taxon>
        <taxon>Bacteroidota</taxon>
        <taxon>Bacteroidia</taxon>
        <taxon>Bacteroidales</taxon>
        <taxon>Tannerellaceae</taxon>
        <taxon>Tannerella</taxon>
    </lineage>
</organism>
<proteinExistence type="predicted"/>
<accession>W2CYL5</accession>
<gene>
    <name evidence="2" type="ORF">T231_00595</name>
</gene>
<feature type="transmembrane region" description="Helical" evidence="1">
    <location>
        <begin position="12"/>
        <end position="38"/>
    </location>
</feature>
<evidence type="ECO:0000313" key="2">
    <source>
        <dbReference type="EMBL" id="ETK11596.1"/>
    </source>
</evidence>
<sequence length="42" mass="4418">MGGCIVGGIVALIMLYHVFQIAFGIALVLVVGFVLYVFGSDD</sequence>
<dbReference type="EMBL" id="AYYD01000130">
    <property type="protein sequence ID" value="ETK11596.1"/>
    <property type="molecule type" value="Genomic_DNA"/>
</dbReference>
<dbReference type="Proteomes" id="UP000018874">
    <property type="component" value="Unassembled WGS sequence"/>
</dbReference>
<keyword evidence="1" id="KW-0812">Transmembrane</keyword>
<comment type="caution">
    <text evidence="2">The sequence shown here is derived from an EMBL/GenBank/DDBJ whole genome shotgun (WGS) entry which is preliminary data.</text>
</comment>
<evidence type="ECO:0000256" key="1">
    <source>
        <dbReference type="SAM" id="Phobius"/>
    </source>
</evidence>
<protein>
    <submittedName>
        <fullName evidence="2">Uncharacterized protein</fullName>
    </submittedName>
</protein>
<dbReference type="AlphaFoldDB" id="W2CYL5"/>
<reference evidence="2 3" key="1">
    <citation type="submission" date="2013-11" db="EMBL/GenBank/DDBJ databases">
        <title>Single cell genomics of uncultured Tannerella BU063 (oral taxon 286).</title>
        <authorList>
            <person name="Beall C.J."/>
            <person name="Campbell A.G."/>
            <person name="Griffen A.L."/>
            <person name="Podar M."/>
            <person name="Leys E.J."/>
        </authorList>
    </citation>
    <scope>NUCLEOTIDE SEQUENCE [LARGE SCALE GENOMIC DNA]</scope>
    <source>
        <strain evidence="2">Cell 6/7/9</strain>
    </source>
</reference>
<keyword evidence="1" id="KW-1133">Transmembrane helix</keyword>
<keyword evidence="1" id="KW-0472">Membrane</keyword>